<dbReference type="Pfam" id="PF05199">
    <property type="entry name" value="GMC_oxred_C"/>
    <property type="match status" value="1"/>
</dbReference>
<keyword evidence="6" id="KW-0560">Oxidoreductase</keyword>
<dbReference type="Proteomes" id="UP000785613">
    <property type="component" value="Unassembled WGS sequence"/>
</dbReference>
<dbReference type="InterPro" id="IPR052542">
    <property type="entry name" value="Cholesterol_Oxidase"/>
</dbReference>
<evidence type="ECO:0000256" key="10">
    <source>
        <dbReference type="ARBA" id="ARBA00023235"/>
    </source>
</evidence>
<reference evidence="18 19" key="1">
    <citation type="submission" date="2019-09" db="EMBL/GenBank/DDBJ databases">
        <title>Taxonomy of Antarctic Massilia spp.: description of Massilia rubra sp. nov., Massilia aquatica sp. nov., Massilia mucilaginosa sp. nov., Massilia frigida sp. nov. isolated from streams, lakes and regoliths.</title>
        <authorList>
            <person name="Holochova P."/>
            <person name="Sedlacek I."/>
            <person name="Kralova S."/>
            <person name="Maslanova I."/>
            <person name="Busse H.-J."/>
            <person name="Stankova E."/>
            <person name="Vrbovska V."/>
            <person name="Kovarovic V."/>
            <person name="Bartak M."/>
            <person name="Svec P."/>
            <person name="Pantucek R."/>
        </authorList>
    </citation>
    <scope>NUCLEOTIDE SEQUENCE [LARGE SCALE GENOMIC DNA]</scope>
    <source>
        <strain evidence="18 19">CCM 8692</strain>
    </source>
</reference>
<evidence type="ECO:0000256" key="15">
    <source>
        <dbReference type="ARBA" id="ARBA00049778"/>
    </source>
</evidence>
<evidence type="ECO:0000256" key="13">
    <source>
        <dbReference type="ARBA" id="ARBA00049723"/>
    </source>
</evidence>
<dbReference type="InterPro" id="IPR017896">
    <property type="entry name" value="4Fe4S_Fe-S-bd"/>
</dbReference>
<dbReference type="PANTHER" id="PTHR47470">
    <property type="entry name" value="CHOLESTEROL OXIDASE"/>
    <property type="match status" value="1"/>
</dbReference>
<feature type="domain" description="4Fe-4S ferredoxin-type" evidence="17">
    <location>
        <begin position="220"/>
        <end position="250"/>
    </location>
</feature>
<protein>
    <recommendedName>
        <fullName evidence="14">Cholesterol oxidase</fullName>
        <ecNumber evidence="13">1.1.3.6</ecNumber>
        <ecNumber evidence="11">5.3.3.1</ecNumber>
    </recommendedName>
    <alternativeName>
        <fullName evidence="15">Cholesterol isomerase</fullName>
    </alternativeName>
</protein>
<feature type="region of interest" description="Disordered" evidence="16">
    <location>
        <begin position="1846"/>
        <end position="1881"/>
    </location>
</feature>
<keyword evidence="19" id="KW-1185">Reference proteome</keyword>
<keyword evidence="10" id="KW-0413">Isomerase</keyword>
<dbReference type="RefSeq" id="WP_167222989.1">
    <property type="nucleotide sequence ID" value="NZ_VUYU01000004.1"/>
</dbReference>
<dbReference type="InterPro" id="IPR038607">
    <property type="entry name" value="PhoD-like_sf"/>
</dbReference>
<dbReference type="Pfam" id="PF09423">
    <property type="entry name" value="PhoD"/>
    <property type="match status" value="1"/>
</dbReference>
<keyword evidence="18" id="KW-0378">Hydrolase</keyword>
<dbReference type="Gene3D" id="3.40.50.1820">
    <property type="entry name" value="alpha/beta hydrolase"/>
    <property type="match status" value="1"/>
</dbReference>
<dbReference type="SUPFAM" id="SSF56300">
    <property type="entry name" value="Metallo-dependent phosphatases"/>
    <property type="match status" value="1"/>
</dbReference>
<evidence type="ECO:0000256" key="7">
    <source>
        <dbReference type="ARBA" id="ARBA00023098"/>
    </source>
</evidence>
<dbReference type="Gene3D" id="3.60.21.70">
    <property type="entry name" value="PhoD-like phosphatase"/>
    <property type="match status" value="1"/>
</dbReference>
<evidence type="ECO:0000256" key="1">
    <source>
        <dbReference type="ARBA" id="ARBA00001974"/>
    </source>
</evidence>
<accession>A0ABX0LNA3</accession>
<evidence type="ECO:0000256" key="9">
    <source>
        <dbReference type="ARBA" id="ARBA00023221"/>
    </source>
</evidence>
<evidence type="ECO:0000256" key="16">
    <source>
        <dbReference type="SAM" id="MobiDB-lite"/>
    </source>
</evidence>
<dbReference type="InterPro" id="IPR029058">
    <property type="entry name" value="AB_hydrolase_fold"/>
</dbReference>
<evidence type="ECO:0000256" key="5">
    <source>
        <dbReference type="ARBA" id="ARBA00022827"/>
    </source>
</evidence>
<evidence type="ECO:0000313" key="19">
    <source>
        <dbReference type="Proteomes" id="UP000785613"/>
    </source>
</evidence>
<keyword evidence="7" id="KW-0443">Lipid metabolism</keyword>
<name>A0ABX0LNA3_9BURK</name>
<dbReference type="EC" id="1.1.3.6" evidence="13"/>
<evidence type="ECO:0000256" key="4">
    <source>
        <dbReference type="ARBA" id="ARBA00022630"/>
    </source>
</evidence>
<evidence type="ECO:0000313" key="18">
    <source>
        <dbReference type="EMBL" id="NHZ33382.1"/>
    </source>
</evidence>
<dbReference type="PANTHER" id="PTHR47470:SF1">
    <property type="entry name" value="FAD-DEPENDENT OXIDOREDUCTASE 2 FAD BINDING DOMAIN-CONTAINING PROTEIN"/>
    <property type="match status" value="1"/>
</dbReference>
<keyword evidence="9" id="KW-0753">Steroid metabolism</keyword>
<dbReference type="InterPro" id="IPR036188">
    <property type="entry name" value="FAD/NAD-bd_sf"/>
</dbReference>
<comment type="cofactor">
    <cofactor evidence="1">
        <name>FAD</name>
        <dbReference type="ChEBI" id="CHEBI:57692"/>
    </cofactor>
</comment>
<dbReference type="PROSITE" id="PS51379">
    <property type="entry name" value="4FE4S_FER_2"/>
    <property type="match status" value="1"/>
</dbReference>
<keyword evidence="3" id="KW-0153">Cholesterol metabolism</keyword>
<dbReference type="CDD" id="cd07389">
    <property type="entry name" value="MPP_PhoD"/>
    <property type="match status" value="1"/>
</dbReference>
<dbReference type="Pfam" id="PF00732">
    <property type="entry name" value="GMC_oxred_N"/>
    <property type="match status" value="1"/>
</dbReference>
<evidence type="ECO:0000259" key="17">
    <source>
        <dbReference type="PROSITE" id="PS51379"/>
    </source>
</evidence>
<dbReference type="InterPro" id="IPR000172">
    <property type="entry name" value="GMC_OxRdtase_N"/>
</dbReference>
<comment type="similarity">
    <text evidence="2">Belongs to the GMC oxidoreductase family.</text>
</comment>
<dbReference type="SUPFAM" id="SSF51905">
    <property type="entry name" value="FAD/NAD(P)-binding domain"/>
    <property type="match status" value="1"/>
</dbReference>
<evidence type="ECO:0000256" key="3">
    <source>
        <dbReference type="ARBA" id="ARBA00022548"/>
    </source>
</evidence>
<evidence type="ECO:0000256" key="14">
    <source>
        <dbReference type="ARBA" id="ARBA00049744"/>
    </source>
</evidence>
<dbReference type="EMBL" id="VUYU01000004">
    <property type="protein sequence ID" value="NHZ33382.1"/>
    <property type="molecule type" value="Genomic_DNA"/>
</dbReference>
<dbReference type="Pfam" id="PF00561">
    <property type="entry name" value="Abhydrolase_1"/>
    <property type="match status" value="1"/>
</dbReference>
<evidence type="ECO:0000256" key="12">
    <source>
        <dbReference type="ARBA" id="ARBA00049645"/>
    </source>
</evidence>
<dbReference type="GO" id="GO:0016787">
    <property type="term" value="F:hydrolase activity"/>
    <property type="evidence" value="ECO:0007669"/>
    <property type="project" value="UniProtKB-KW"/>
</dbReference>
<evidence type="ECO:0000256" key="6">
    <source>
        <dbReference type="ARBA" id="ARBA00023002"/>
    </source>
</evidence>
<proteinExistence type="inferred from homology"/>
<dbReference type="InterPro" id="IPR029052">
    <property type="entry name" value="Metallo-depent_PP-like"/>
</dbReference>
<dbReference type="InterPro" id="IPR007867">
    <property type="entry name" value="GMC_OxRtase_C"/>
</dbReference>
<comment type="pathway">
    <text evidence="12">Steroid metabolism; cholesterol degradation.</text>
</comment>
<sequence>MTETGNEQGTQWLSRGVEELFASLHPPSGSAPAPVFDVLVVGSGYGGSVAAATLAGTRRADGQPVTVCVLERGREYLPGAFPAGAADIPGHLRWSTPATPGPQGKPEGLFDMRLGPDLNALVANGLGGGSLINAGVMLEPDERTLEALGIALPGLAECFAEARALLDTPAGNTILRHADYAGGASGPLKFEALKALHERMGKDSRFEAVPISVAMASGANSAGVHMDACIQCGDCATGCNHNAKLSLDTNLLVRARANGASIYTGATVLNIEAVDGAWCLHVVYTDATLRRRHPSAFKVRARKVILAAGTFGSTEILLRSRSGELPLPPRLGQGFSSNGDMIAVAYDYPAPANAVADGRIAPDQRRIGPTITARIETTGAQGARLCFEELAVPAALRRVFEEMSTTAAALHHLGRIDWSVHAADGVDPCAVNAQAIAHSTILAVMGDDGADGELELTDQDGQACGDGAIQVRWPALREHALFAEQVEAIPVATQPRGKSAPPVRETVLPNPVWRLLPAEMENMIVAKRGPLTTAHPLGGCAIGPEEQGYVVNQIGQVHLGPTHAGAGTLVVLDGAIVPGALGVNPALTIAALALRATRALLTEWDYEAAGTGRDRAPPALSPSPRRRAACAAASPAPTEVDVVERLSGPAWLRAPDGGRRQYMLELTLRYARCDVARLSLPQDGAGVRLRRTLLVDPAHSEVAVFDLNDWEQWVTQREGGGARRPGALAVAPLAGKLDFMQREPSGPWRRILRGAAAWLRNRGARDTWQLLRNDWRTRALLRRRQAGEPPRNGLGQWLRSLAMLASRAGEVRRFDYQLDIAGPASGGAASGGAAQGPRLHGRIAGHKRLTYACLSNPWTQLTELELTAFPGLTGSARLTLDTDFLVEENAPLLRIITQQDQPSALLDLIGLAGLLARVVLNVHMWTFRKPDAPRARTPQRMPGLVSGLPAPQVADVPVDQLPDGARVCARLTRYERADTVQPPVVLVHGYSTSGTAFSHPQVNPNLAGYLWNAGRDVWVLDLRTSSGLPFARLPWSFEQVALADIPAAIDLVCRASGQAQVDLMAHCMGGAMTGMAVLAELKTGERFYRERALLPSRIRRLVLSQVGPLVVFTQANVFRAYLMHYVSSILPRIAYTFRVEGEPTLGDELLDRLLSSMPYPRHELAIENPWWPFADTSFTGTRHRMDALYGRDFELANVDRNILDNLDDFFGPLNLVTVSQSIHFARRKTITNRAGRNVYVSRARLARWSFPTLCIHGTHNGLSSVATLARMAAVLGDAHCTVRTLPIPGFGHQDSWLGRHAVKVFAPVAAFLGGDDSVGQAPAQAGPRLPLLLVPAAGPVWIGSASQGNPVGAAGSDQFSLMCSPVLPNPTTVLCVPVMRMDEHFVNADGFVPACRAWDPHADDDGWLRIARDPGLAGPDGTLVLIVYDEALVVAGPPGAAMSRFSGSLDPRSRLQKRRRWPRPAQAEPSEWSELPDALRQELQRLLENTPAAQLEAGVLAPPQTDSGPRITFAVGSCQYPAGLLDSEPAYQSYARLAARLRAEAADAPAFLVLAGDQIYSDASAGLFDPAALDDRYKRPYEKLFANRHVREVMRQRPAYMMLDDHEIGDNWAPHADGAARAAKIAGCEGYRKYQRAYDVQDNAMWYTFENAGQRFFMADTRSEREARSLRNLRAARIMGKAQMDALKSWLLEAHEGPRFVVTSSMLGLRRRALLGAGEVARLRCDGWEGYPASMAELLAHIVMNKIDHVVFLSGDEHLSCDTRLTLWCGERLVQVRSVHASPLYAPYPFANAREDEFAASPDYSCFEHVDDATGGCLPIHCVAYTEYKEDAGFTLVTVGPDGQLDLKFDRAPPKTGARPPASPYARRQTPPPSGSAPQAS</sequence>
<dbReference type="EC" id="5.3.3.1" evidence="11"/>
<keyword evidence="8" id="KW-1207">Sterol metabolism</keyword>
<organism evidence="18 19">
    <name type="scientific">Massilia rubra</name>
    <dbReference type="NCBI Taxonomy" id="2607910"/>
    <lineage>
        <taxon>Bacteria</taxon>
        <taxon>Pseudomonadati</taxon>
        <taxon>Pseudomonadota</taxon>
        <taxon>Betaproteobacteria</taxon>
        <taxon>Burkholderiales</taxon>
        <taxon>Oxalobacteraceae</taxon>
        <taxon>Telluria group</taxon>
        <taxon>Massilia</taxon>
    </lineage>
</organism>
<evidence type="ECO:0000256" key="8">
    <source>
        <dbReference type="ARBA" id="ARBA00023166"/>
    </source>
</evidence>
<keyword evidence="4" id="KW-0285">Flavoprotein</keyword>
<dbReference type="InterPro" id="IPR000073">
    <property type="entry name" value="AB_hydrolase_1"/>
</dbReference>
<feature type="region of interest" description="Disordered" evidence="16">
    <location>
        <begin position="1445"/>
        <end position="1475"/>
    </location>
</feature>
<gene>
    <name evidence="18" type="ORF">F0185_07230</name>
</gene>
<evidence type="ECO:0000256" key="11">
    <source>
        <dbReference type="ARBA" id="ARBA00038856"/>
    </source>
</evidence>
<dbReference type="Gene3D" id="3.50.50.60">
    <property type="entry name" value="FAD/NAD(P)-binding domain"/>
    <property type="match status" value="3"/>
</dbReference>
<comment type="caution">
    <text evidence="18">The sequence shown here is derived from an EMBL/GenBank/DDBJ whole genome shotgun (WGS) entry which is preliminary data.</text>
</comment>
<dbReference type="SUPFAM" id="SSF53474">
    <property type="entry name" value="alpha/beta-Hydrolases"/>
    <property type="match status" value="1"/>
</dbReference>
<evidence type="ECO:0000256" key="2">
    <source>
        <dbReference type="ARBA" id="ARBA00010790"/>
    </source>
</evidence>
<keyword evidence="5" id="KW-0274">FAD</keyword>
<dbReference type="InterPro" id="IPR018946">
    <property type="entry name" value="PhoD-like_MPP"/>
</dbReference>